<evidence type="ECO:0000313" key="3">
    <source>
        <dbReference type="EMBL" id="MEZ2738850.1"/>
    </source>
</evidence>
<name>A0ABV4IDI1_9BURK</name>
<keyword evidence="4" id="KW-1185">Reference proteome</keyword>
<evidence type="ECO:0000256" key="1">
    <source>
        <dbReference type="SAM" id="MobiDB-lite"/>
    </source>
</evidence>
<comment type="caution">
    <text evidence="3">The sequence shown here is derived from an EMBL/GenBank/DDBJ whole genome shotgun (WGS) entry which is preliminary data.</text>
</comment>
<reference evidence="3 4" key="1">
    <citation type="submission" date="2024-08" db="EMBL/GenBank/DDBJ databases">
        <authorList>
            <person name="Feng Z."/>
            <person name="Ronholm J."/>
        </authorList>
    </citation>
    <scope>NUCLEOTIDE SEQUENCE [LARGE SCALE GENOMIC DNA]</scope>
    <source>
        <strain evidence="3 4">4-AB0-8</strain>
    </source>
</reference>
<protein>
    <submittedName>
        <fullName evidence="3">Uncharacterized protein</fullName>
    </submittedName>
</protein>
<feature type="region of interest" description="Disordered" evidence="1">
    <location>
        <begin position="25"/>
        <end position="96"/>
    </location>
</feature>
<feature type="compositionally biased region" description="Basic and acidic residues" evidence="1">
    <location>
        <begin position="74"/>
        <end position="85"/>
    </location>
</feature>
<keyword evidence="2" id="KW-0732">Signal</keyword>
<proteinExistence type="predicted"/>
<sequence>MKSHLRILAVTVSLVCAGTGFAQTTAAPATKPSATMSTPAAPTPHEAAAGMKTPEAPHAATPATAPAAPMAKGEATHPAKTDTHKPPMAGGGHGKVWVNTKTKSYHCEGTKHYGKTKAGQYMTEADAKAKGYHADHGKACAK</sequence>
<dbReference type="RefSeq" id="WP_370891105.1">
    <property type="nucleotide sequence ID" value="NZ_JBGJLR010000004.1"/>
</dbReference>
<gene>
    <name evidence="3" type="ORF">ACBP88_05120</name>
</gene>
<evidence type="ECO:0000256" key="2">
    <source>
        <dbReference type="SAM" id="SignalP"/>
    </source>
</evidence>
<feature type="chain" id="PRO_5046672122" evidence="2">
    <location>
        <begin position="23"/>
        <end position="142"/>
    </location>
</feature>
<accession>A0ABV4IDI1</accession>
<dbReference type="Proteomes" id="UP001567350">
    <property type="component" value="Unassembled WGS sequence"/>
</dbReference>
<feature type="compositionally biased region" description="Low complexity" evidence="1">
    <location>
        <begin position="25"/>
        <end position="71"/>
    </location>
</feature>
<organism evidence="3 4">
    <name type="scientific">Comamonas jiangduensis</name>
    <dbReference type="NCBI Taxonomy" id="1194168"/>
    <lineage>
        <taxon>Bacteria</taxon>
        <taxon>Pseudomonadati</taxon>
        <taxon>Pseudomonadota</taxon>
        <taxon>Betaproteobacteria</taxon>
        <taxon>Burkholderiales</taxon>
        <taxon>Comamonadaceae</taxon>
        <taxon>Comamonas</taxon>
    </lineage>
</organism>
<dbReference type="EMBL" id="JBGJLR010000004">
    <property type="protein sequence ID" value="MEZ2738850.1"/>
    <property type="molecule type" value="Genomic_DNA"/>
</dbReference>
<evidence type="ECO:0000313" key="4">
    <source>
        <dbReference type="Proteomes" id="UP001567350"/>
    </source>
</evidence>
<feature type="signal peptide" evidence="2">
    <location>
        <begin position="1"/>
        <end position="22"/>
    </location>
</feature>